<dbReference type="SMART" id="SM00249">
    <property type="entry name" value="PHD"/>
    <property type="match status" value="2"/>
</dbReference>
<dbReference type="Ensembl" id="ENSCINT00000004028.3">
    <property type="protein sequence ID" value="ENSCINP00000004028.3"/>
    <property type="gene ID" value="ENSCING00000001998.3"/>
</dbReference>
<dbReference type="InterPro" id="IPR001965">
    <property type="entry name" value="Znf_PHD"/>
</dbReference>
<evidence type="ECO:0000256" key="5">
    <source>
        <dbReference type="ARBA" id="ARBA00022771"/>
    </source>
</evidence>
<dbReference type="EC" id="1.14.11.66" evidence="3"/>
<evidence type="ECO:0000256" key="8">
    <source>
        <dbReference type="ARBA" id="ARBA00022964"/>
    </source>
</evidence>
<protein>
    <recommendedName>
        <fullName evidence="3">[histone H3]-trimethyl-L-lysine(9) demethylase</fullName>
        <ecNumber evidence="3">1.14.11.66</ecNumber>
    </recommendedName>
</protein>
<dbReference type="InterPro" id="IPR019787">
    <property type="entry name" value="Znf_PHD-finger"/>
</dbReference>
<feature type="domain" description="JmjC" evidence="15">
    <location>
        <begin position="51"/>
        <end position="217"/>
    </location>
</feature>
<keyword evidence="4" id="KW-0479">Metal-binding</keyword>
<comment type="cofactor">
    <cofactor evidence="1">
        <name>Fe(2+)</name>
        <dbReference type="ChEBI" id="CHEBI:29033"/>
    </cofactor>
</comment>
<dbReference type="InterPro" id="IPR013083">
    <property type="entry name" value="Znf_RING/FYVE/PHD"/>
</dbReference>
<dbReference type="PROSITE" id="PS51184">
    <property type="entry name" value="JMJC"/>
    <property type="match status" value="1"/>
</dbReference>
<evidence type="ECO:0000256" key="13">
    <source>
        <dbReference type="ARBA" id="ARBA00023242"/>
    </source>
</evidence>
<evidence type="ECO:0000259" key="15">
    <source>
        <dbReference type="PROSITE" id="PS51184"/>
    </source>
</evidence>
<dbReference type="GO" id="GO:0006338">
    <property type="term" value="P:chromatin remodeling"/>
    <property type="evidence" value="ECO:0000318"/>
    <property type="project" value="GO_Central"/>
</dbReference>
<keyword evidence="18" id="KW-1185">Reference proteome</keyword>
<reference evidence="17" key="2">
    <citation type="journal article" date="2008" name="Genome Biol.">
        <title>Improved genome assembly and evidence-based global gene model set for the chordate Ciona intestinalis: new insight into intron and operon populations.</title>
        <authorList>
            <person name="Satou Y."/>
            <person name="Mineta K."/>
            <person name="Ogasawara M."/>
            <person name="Sasakura Y."/>
            <person name="Shoguchi E."/>
            <person name="Ueno K."/>
            <person name="Yamada L."/>
            <person name="Matsumoto J."/>
            <person name="Wasserscheid J."/>
            <person name="Dewar K."/>
            <person name="Wiley G.B."/>
            <person name="Macmil S.L."/>
            <person name="Roe B.A."/>
            <person name="Zeller R.W."/>
            <person name="Hastings K.E."/>
            <person name="Lemaire P."/>
            <person name="Lindquist E."/>
            <person name="Endo T."/>
            <person name="Hotta K."/>
            <person name="Inaba K."/>
        </authorList>
    </citation>
    <scope>NUCLEOTIDE SEQUENCE [LARGE SCALE GENOMIC DNA]</scope>
    <source>
        <strain evidence="17">wild type</strain>
    </source>
</reference>
<evidence type="ECO:0000256" key="3">
    <source>
        <dbReference type="ARBA" id="ARBA00012900"/>
    </source>
</evidence>
<dbReference type="GO" id="GO:0005634">
    <property type="term" value="C:nucleus"/>
    <property type="evidence" value="ECO:0000318"/>
    <property type="project" value="GO_Central"/>
</dbReference>
<keyword evidence="6" id="KW-0862">Zinc</keyword>
<dbReference type="InParanoid" id="F6XFJ7"/>
<evidence type="ECO:0000256" key="11">
    <source>
        <dbReference type="ARBA" id="ARBA00023015"/>
    </source>
</evidence>
<dbReference type="GO" id="GO:0140684">
    <property type="term" value="F:histone H3K9me2/H3K9me3 demethylase activity"/>
    <property type="evidence" value="ECO:0007669"/>
    <property type="project" value="UniProtKB-EC"/>
</dbReference>
<dbReference type="Pfam" id="PF13832">
    <property type="entry name" value="zf-HC5HC2H_2"/>
    <property type="match status" value="2"/>
</dbReference>
<dbReference type="FunFam" id="3.10.330.70:FF:000001">
    <property type="entry name" value="Putative lysine-specific demethylase 4a"/>
    <property type="match status" value="1"/>
</dbReference>
<dbReference type="Pfam" id="PF02373">
    <property type="entry name" value="JmjC"/>
    <property type="match status" value="1"/>
</dbReference>
<dbReference type="STRING" id="7719.ENSCINP00000004028"/>
<keyword evidence="8" id="KW-0223">Dioxygenase</keyword>
<reference evidence="17" key="3">
    <citation type="submission" date="2025-08" db="UniProtKB">
        <authorList>
            <consortium name="Ensembl"/>
        </authorList>
    </citation>
    <scope>IDENTIFICATION</scope>
</reference>
<evidence type="ECO:0000256" key="2">
    <source>
        <dbReference type="ARBA" id="ARBA00009711"/>
    </source>
</evidence>
<dbReference type="PANTHER" id="PTHR10694">
    <property type="entry name" value="LYSINE-SPECIFIC DEMETHYLASE"/>
    <property type="match status" value="1"/>
</dbReference>
<dbReference type="GO" id="GO:0010468">
    <property type="term" value="P:regulation of gene expression"/>
    <property type="evidence" value="ECO:0000318"/>
    <property type="project" value="GO_Central"/>
</dbReference>
<evidence type="ECO:0000256" key="10">
    <source>
        <dbReference type="ARBA" id="ARBA00023004"/>
    </source>
</evidence>
<evidence type="ECO:0000256" key="4">
    <source>
        <dbReference type="ARBA" id="ARBA00022723"/>
    </source>
</evidence>
<dbReference type="InterPro" id="IPR034732">
    <property type="entry name" value="EPHD"/>
</dbReference>
<comment type="similarity">
    <text evidence="2">Belongs to the JHDM3 histone demethylase family.</text>
</comment>
<keyword evidence="12" id="KW-0804">Transcription</keyword>
<dbReference type="EMBL" id="EAAA01002763">
    <property type="status" value="NOT_ANNOTATED_CDS"/>
    <property type="molecule type" value="Genomic_DNA"/>
</dbReference>
<dbReference type="Gene3D" id="3.10.330.70">
    <property type="match status" value="1"/>
</dbReference>
<dbReference type="SUPFAM" id="SSF51197">
    <property type="entry name" value="Clavaminate synthase-like"/>
    <property type="match status" value="1"/>
</dbReference>
<comment type="catalytic activity">
    <reaction evidence="14">
        <text>N(6),N(6),N(6)-trimethyl-L-lysyl(9)-[histone H3] + 2 2-oxoglutarate + 2 O2 = N(6)-methyl-L-lysyl(9)-[histone H3] + 2 formaldehyde + 2 succinate + 2 CO2</text>
        <dbReference type="Rhea" id="RHEA:60200"/>
        <dbReference type="Rhea" id="RHEA-COMP:15538"/>
        <dbReference type="Rhea" id="RHEA-COMP:15542"/>
        <dbReference type="ChEBI" id="CHEBI:15379"/>
        <dbReference type="ChEBI" id="CHEBI:16526"/>
        <dbReference type="ChEBI" id="CHEBI:16810"/>
        <dbReference type="ChEBI" id="CHEBI:16842"/>
        <dbReference type="ChEBI" id="CHEBI:30031"/>
        <dbReference type="ChEBI" id="CHEBI:61929"/>
        <dbReference type="ChEBI" id="CHEBI:61961"/>
        <dbReference type="EC" id="1.14.11.66"/>
    </reaction>
</comment>
<dbReference type="Pfam" id="PF13831">
    <property type="entry name" value="PHD_2"/>
    <property type="match status" value="1"/>
</dbReference>
<dbReference type="OMA" id="VHEGCYP"/>
<dbReference type="GO" id="GO:0032454">
    <property type="term" value="F:histone H3K9 demethylase activity"/>
    <property type="evidence" value="ECO:0000318"/>
    <property type="project" value="GO_Central"/>
</dbReference>
<organism evidence="17 18">
    <name type="scientific">Ciona intestinalis</name>
    <name type="common">Transparent sea squirt</name>
    <name type="synonym">Ascidia intestinalis</name>
    <dbReference type="NCBI Taxonomy" id="7719"/>
    <lineage>
        <taxon>Eukaryota</taxon>
        <taxon>Metazoa</taxon>
        <taxon>Chordata</taxon>
        <taxon>Tunicata</taxon>
        <taxon>Ascidiacea</taxon>
        <taxon>Phlebobranchia</taxon>
        <taxon>Cionidae</taxon>
        <taxon>Ciona</taxon>
    </lineage>
</organism>
<feature type="domain" description="PHD-type" evidence="16">
    <location>
        <begin position="435"/>
        <end position="569"/>
    </location>
</feature>
<evidence type="ECO:0000256" key="9">
    <source>
        <dbReference type="ARBA" id="ARBA00023002"/>
    </source>
</evidence>
<dbReference type="GO" id="GO:0051864">
    <property type="term" value="F:histone H3K36 demethylase activity"/>
    <property type="evidence" value="ECO:0000318"/>
    <property type="project" value="GO_Central"/>
</dbReference>
<evidence type="ECO:0000256" key="14">
    <source>
        <dbReference type="ARBA" id="ARBA00049349"/>
    </source>
</evidence>
<dbReference type="GeneTree" id="ENSGT00940000154930"/>
<dbReference type="GO" id="GO:0008270">
    <property type="term" value="F:zinc ion binding"/>
    <property type="evidence" value="ECO:0007669"/>
    <property type="project" value="UniProtKB-KW"/>
</dbReference>
<dbReference type="Gene3D" id="2.60.120.650">
    <property type="entry name" value="Cupin"/>
    <property type="match status" value="1"/>
</dbReference>
<dbReference type="AlphaFoldDB" id="F6XFJ7"/>
<evidence type="ECO:0000313" key="18">
    <source>
        <dbReference type="Proteomes" id="UP000008144"/>
    </source>
</evidence>
<evidence type="ECO:0000313" key="17">
    <source>
        <dbReference type="Ensembl" id="ENSCINP00000004028.3"/>
    </source>
</evidence>
<dbReference type="PROSITE" id="PS51805">
    <property type="entry name" value="EPHD"/>
    <property type="match status" value="1"/>
</dbReference>
<dbReference type="PANTHER" id="PTHR10694:SF129">
    <property type="entry name" value="LYSINE-SPECIFIC DEMETHYLASE 4B-RELATED"/>
    <property type="match status" value="1"/>
</dbReference>
<evidence type="ECO:0000256" key="12">
    <source>
        <dbReference type="ARBA" id="ARBA00023163"/>
    </source>
</evidence>
<sequence length="666" mass="76546">MTVKEFRRLTNTVRFEPPFHENYEELERMYWKNISFNPPIYGADISGSLYDRGVDVWNVARLNTLLDIIEMDSGVKIEGVNTAYLYFGMWKTTFAWHTEDMDLYSINYVHFGAPKSWYAVAPEHGKRLERLAAGFFPNSKTNCSAFLRHKMTLLSPSILRQYGIPVNKITQEAGEFVITFPYGYHAGFNHGFNCAESTNFASERWIDYGKIADRCSCRTDTVSIDMDIFVQVFQPTQYENWKANKNEEKVAEHRKSKDPWKMKRLPSKSSIKLKKLSQSKPCSSSKCSLKEDLYINVRVPSSFMCHNIVMNLGAKPGVAEWAGLPLNFTLINEIEYNRNAAKSFPYCAICTLFKVKSMKENYEIIVTINAQLLKYTVKYKEPQLRLYIPDERGESILLQCCVCCVQVHASCYGATHIPNKGELWTCDRCMDRSWSTQCCLCCMRGGAFKPVNVESIWAHVVCAIAIPDVYFEQPVNRTNINISKIQSKRKYNPRAIPLLLLIFWALNECNFFKCIYCKDSPSEDYGVCLQCCTGNCTVSFHVTCAQVAGVPIEPGNWPYPVYAYCHQHAVMPDSEETDMPSKKQVPVHLKQRVVAKLKSGKLRGGFVTELEMEVFHKVHFKDNSWSDNLYQQDIVDHDWSEGNYPKVGNTVHVKWTDGDIYEAEYR</sequence>
<evidence type="ECO:0000256" key="7">
    <source>
        <dbReference type="ARBA" id="ARBA00022853"/>
    </source>
</evidence>
<dbReference type="SMART" id="SM00558">
    <property type="entry name" value="JmjC"/>
    <property type="match status" value="1"/>
</dbReference>
<dbReference type="InterPro" id="IPR003347">
    <property type="entry name" value="JmjC_dom"/>
</dbReference>
<dbReference type="HOGENOM" id="CLU_001442_0_1_1"/>
<keyword evidence="7" id="KW-0156">Chromatin regulator</keyword>
<reference evidence="17" key="4">
    <citation type="submission" date="2025-09" db="UniProtKB">
        <authorList>
            <consortium name="Ensembl"/>
        </authorList>
    </citation>
    <scope>IDENTIFICATION</scope>
</reference>
<name>F6XFJ7_CIOIN</name>
<evidence type="ECO:0000256" key="6">
    <source>
        <dbReference type="ARBA" id="ARBA00022833"/>
    </source>
</evidence>
<dbReference type="GO" id="GO:0000785">
    <property type="term" value="C:chromatin"/>
    <property type="evidence" value="ECO:0000318"/>
    <property type="project" value="GO_Central"/>
</dbReference>
<evidence type="ECO:0000256" key="1">
    <source>
        <dbReference type="ARBA" id="ARBA00001954"/>
    </source>
</evidence>
<keyword evidence="9" id="KW-0560">Oxidoreductase</keyword>
<dbReference type="CDD" id="cd15493">
    <property type="entry name" value="PHD_JMJD2"/>
    <property type="match status" value="1"/>
</dbReference>
<dbReference type="SUPFAM" id="SSF63748">
    <property type="entry name" value="Tudor/PWWP/MBT"/>
    <property type="match status" value="1"/>
</dbReference>
<keyword evidence="5" id="KW-0863">Zinc-finger</keyword>
<keyword evidence="10" id="KW-0408">Iron</keyword>
<dbReference type="Proteomes" id="UP000008144">
    <property type="component" value="Chromosome 8"/>
</dbReference>
<keyword evidence="11" id="KW-0805">Transcription regulation</keyword>
<dbReference type="FunCoup" id="F6XFJ7">
    <property type="interactions" value="2"/>
</dbReference>
<proteinExistence type="inferred from homology"/>
<accession>F6XFJ7</accession>
<dbReference type="Gene3D" id="3.30.40.10">
    <property type="entry name" value="Zinc/RING finger domain, C3HC4 (zinc finger)"/>
    <property type="match status" value="1"/>
</dbReference>
<evidence type="ECO:0000259" key="16">
    <source>
        <dbReference type="PROSITE" id="PS51805"/>
    </source>
</evidence>
<reference evidence="18" key="1">
    <citation type="journal article" date="2002" name="Science">
        <title>The draft genome of Ciona intestinalis: insights into chordate and vertebrate origins.</title>
        <authorList>
            <person name="Dehal P."/>
            <person name="Satou Y."/>
            <person name="Campbell R.K."/>
            <person name="Chapman J."/>
            <person name="Degnan B."/>
            <person name="De Tomaso A."/>
            <person name="Davidson B."/>
            <person name="Di Gregorio A."/>
            <person name="Gelpke M."/>
            <person name="Goodstein D.M."/>
            <person name="Harafuji N."/>
            <person name="Hastings K.E."/>
            <person name="Ho I."/>
            <person name="Hotta K."/>
            <person name="Huang W."/>
            <person name="Kawashima T."/>
            <person name="Lemaire P."/>
            <person name="Martinez D."/>
            <person name="Meinertzhagen I.A."/>
            <person name="Necula S."/>
            <person name="Nonaka M."/>
            <person name="Putnam N."/>
            <person name="Rash S."/>
            <person name="Saiga H."/>
            <person name="Satake M."/>
            <person name="Terry A."/>
            <person name="Yamada L."/>
            <person name="Wang H.G."/>
            <person name="Awazu S."/>
            <person name="Azumi K."/>
            <person name="Boore J."/>
            <person name="Branno M."/>
            <person name="Chin-Bow S."/>
            <person name="DeSantis R."/>
            <person name="Doyle S."/>
            <person name="Francino P."/>
            <person name="Keys D.N."/>
            <person name="Haga S."/>
            <person name="Hayashi H."/>
            <person name="Hino K."/>
            <person name="Imai K.S."/>
            <person name="Inaba K."/>
            <person name="Kano S."/>
            <person name="Kobayashi K."/>
            <person name="Kobayashi M."/>
            <person name="Lee B.I."/>
            <person name="Makabe K.W."/>
            <person name="Manohar C."/>
            <person name="Matassi G."/>
            <person name="Medina M."/>
            <person name="Mochizuki Y."/>
            <person name="Mount S."/>
            <person name="Morishita T."/>
            <person name="Miura S."/>
            <person name="Nakayama A."/>
            <person name="Nishizaka S."/>
            <person name="Nomoto H."/>
            <person name="Ohta F."/>
            <person name="Oishi K."/>
            <person name="Rigoutsos I."/>
            <person name="Sano M."/>
            <person name="Sasaki A."/>
            <person name="Sasakura Y."/>
            <person name="Shoguchi E."/>
            <person name="Shin-i T."/>
            <person name="Spagnuolo A."/>
            <person name="Stainier D."/>
            <person name="Suzuki M.M."/>
            <person name="Tassy O."/>
            <person name="Takatori N."/>
            <person name="Tokuoka M."/>
            <person name="Yagi K."/>
            <person name="Yoshizaki F."/>
            <person name="Wada S."/>
            <person name="Zhang C."/>
            <person name="Hyatt P.D."/>
            <person name="Larimer F."/>
            <person name="Detter C."/>
            <person name="Doggett N."/>
            <person name="Glavina T."/>
            <person name="Hawkins T."/>
            <person name="Richardson P."/>
            <person name="Lucas S."/>
            <person name="Kohara Y."/>
            <person name="Levine M."/>
            <person name="Satoh N."/>
            <person name="Rokhsar D.S."/>
        </authorList>
    </citation>
    <scope>NUCLEOTIDE SEQUENCE [LARGE SCALE GENOMIC DNA]</scope>
</reference>
<keyword evidence="13" id="KW-0539">Nucleus</keyword>